<feature type="domain" description="PepSY" evidence="3">
    <location>
        <begin position="130"/>
        <end position="183"/>
    </location>
</feature>
<dbReference type="EMBL" id="JBHTJA010000004">
    <property type="protein sequence ID" value="MFD0899623.1"/>
    <property type="molecule type" value="Genomic_DNA"/>
</dbReference>
<feature type="signal peptide" evidence="2">
    <location>
        <begin position="1"/>
        <end position="18"/>
    </location>
</feature>
<feature type="region of interest" description="Disordered" evidence="1">
    <location>
        <begin position="17"/>
        <end position="49"/>
    </location>
</feature>
<comment type="caution">
    <text evidence="4">The sequence shown here is derived from an EMBL/GenBank/DDBJ whole genome shotgun (WGS) entry which is preliminary data.</text>
</comment>
<keyword evidence="2" id="KW-0732">Signal</keyword>
<feature type="chain" id="PRO_5045299968" evidence="2">
    <location>
        <begin position="19"/>
        <end position="184"/>
    </location>
</feature>
<keyword evidence="5" id="KW-1185">Reference proteome</keyword>
<proteinExistence type="predicted"/>
<protein>
    <submittedName>
        <fullName evidence="4">PepSY domain-containing protein</fullName>
    </submittedName>
</protein>
<dbReference type="RefSeq" id="WP_378296488.1">
    <property type="nucleotide sequence ID" value="NZ_JBHTJA010000004.1"/>
</dbReference>
<gene>
    <name evidence="4" type="ORF">ACFQ11_04425</name>
</gene>
<dbReference type="InterPro" id="IPR025711">
    <property type="entry name" value="PepSY"/>
</dbReference>
<sequence length="184" mass="18929">MKALAAALATVLALSACGGDDPESPDASATAETLTAPNTTPLPVTTPAGGALDRAAATALRAVPGATLTSVETEGGGWEVRLVAADGTERELIVNGAGTEVVRNEAGPEGPADRAKRLRRIRRAELDYRDAADAMRATVAGARVTELNLDDHRGTAVWEGDVIGPDGARHALMVDASTGRVQRR</sequence>
<feature type="compositionally biased region" description="Polar residues" evidence="1">
    <location>
        <begin position="30"/>
        <end position="43"/>
    </location>
</feature>
<organism evidence="4 5">
    <name type="scientific">Actinomadura sediminis</name>
    <dbReference type="NCBI Taxonomy" id="1038904"/>
    <lineage>
        <taxon>Bacteria</taxon>
        <taxon>Bacillati</taxon>
        <taxon>Actinomycetota</taxon>
        <taxon>Actinomycetes</taxon>
        <taxon>Streptosporangiales</taxon>
        <taxon>Thermomonosporaceae</taxon>
        <taxon>Actinomadura</taxon>
    </lineage>
</organism>
<reference evidence="5" key="1">
    <citation type="journal article" date="2019" name="Int. J. Syst. Evol. Microbiol.">
        <title>The Global Catalogue of Microorganisms (GCM) 10K type strain sequencing project: providing services to taxonomists for standard genome sequencing and annotation.</title>
        <authorList>
            <consortium name="The Broad Institute Genomics Platform"/>
            <consortium name="The Broad Institute Genome Sequencing Center for Infectious Disease"/>
            <person name="Wu L."/>
            <person name="Ma J."/>
        </authorList>
    </citation>
    <scope>NUCLEOTIDE SEQUENCE [LARGE SCALE GENOMIC DNA]</scope>
    <source>
        <strain evidence="5">JCM 31202</strain>
    </source>
</reference>
<evidence type="ECO:0000313" key="4">
    <source>
        <dbReference type="EMBL" id="MFD0899623.1"/>
    </source>
</evidence>
<evidence type="ECO:0000259" key="3">
    <source>
        <dbReference type="Pfam" id="PF03413"/>
    </source>
</evidence>
<accession>A0ABW3EL37</accession>
<evidence type="ECO:0000256" key="2">
    <source>
        <dbReference type="SAM" id="SignalP"/>
    </source>
</evidence>
<evidence type="ECO:0000313" key="5">
    <source>
        <dbReference type="Proteomes" id="UP001596972"/>
    </source>
</evidence>
<dbReference type="PROSITE" id="PS51257">
    <property type="entry name" value="PROKAR_LIPOPROTEIN"/>
    <property type="match status" value="1"/>
</dbReference>
<dbReference type="Proteomes" id="UP001596972">
    <property type="component" value="Unassembled WGS sequence"/>
</dbReference>
<evidence type="ECO:0000256" key="1">
    <source>
        <dbReference type="SAM" id="MobiDB-lite"/>
    </source>
</evidence>
<dbReference type="Gene3D" id="3.30.505.20">
    <property type="match status" value="1"/>
</dbReference>
<name>A0ABW3EL37_9ACTN</name>
<dbReference type="Pfam" id="PF03413">
    <property type="entry name" value="PepSY"/>
    <property type="match status" value="1"/>
</dbReference>
<dbReference type="Gene3D" id="3.10.450.40">
    <property type="match status" value="1"/>
</dbReference>